<feature type="region of interest" description="Disordered" evidence="1">
    <location>
        <begin position="1"/>
        <end position="22"/>
    </location>
</feature>
<evidence type="ECO:0000256" key="1">
    <source>
        <dbReference type="SAM" id="MobiDB-lite"/>
    </source>
</evidence>
<reference evidence="3" key="1">
    <citation type="journal article" date="2019" name="Int. J. Syst. Evol. Microbiol.">
        <title>The Global Catalogue of Microorganisms (GCM) 10K type strain sequencing project: providing services to taxonomists for standard genome sequencing and annotation.</title>
        <authorList>
            <consortium name="The Broad Institute Genomics Platform"/>
            <consortium name="The Broad Institute Genome Sequencing Center for Infectious Disease"/>
            <person name="Wu L."/>
            <person name="Ma J."/>
        </authorList>
    </citation>
    <scope>NUCLEOTIDE SEQUENCE [LARGE SCALE GENOMIC DNA]</scope>
    <source>
        <strain evidence="3">JCM 17441</strain>
    </source>
</reference>
<gene>
    <name evidence="2" type="ORF">GCM10022255_041260</name>
</gene>
<proteinExistence type="predicted"/>
<keyword evidence="3" id="KW-1185">Reference proteome</keyword>
<organism evidence="2 3">
    <name type="scientific">Dactylosporangium darangshiense</name>
    <dbReference type="NCBI Taxonomy" id="579108"/>
    <lineage>
        <taxon>Bacteria</taxon>
        <taxon>Bacillati</taxon>
        <taxon>Actinomycetota</taxon>
        <taxon>Actinomycetes</taxon>
        <taxon>Micromonosporales</taxon>
        <taxon>Micromonosporaceae</taxon>
        <taxon>Dactylosporangium</taxon>
    </lineage>
</organism>
<accession>A0ABP8D9X6</accession>
<protein>
    <submittedName>
        <fullName evidence="2">Uncharacterized protein</fullName>
    </submittedName>
</protein>
<sequence length="74" mass="8358">MQRGPFAQDGLDQRVEPAQVRRPRLLPEPSHLHYCTPPPGRRITQLLQSAHHPRLARTIDGYARIAGADADWPT</sequence>
<dbReference type="EMBL" id="BAABAT010000010">
    <property type="protein sequence ID" value="GAA4250870.1"/>
    <property type="molecule type" value="Genomic_DNA"/>
</dbReference>
<comment type="caution">
    <text evidence="2">The sequence shown here is derived from an EMBL/GenBank/DDBJ whole genome shotgun (WGS) entry which is preliminary data.</text>
</comment>
<name>A0ABP8D9X6_9ACTN</name>
<dbReference type="Proteomes" id="UP001500620">
    <property type="component" value="Unassembled WGS sequence"/>
</dbReference>
<evidence type="ECO:0000313" key="3">
    <source>
        <dbReference type="Proteomes" id="UP001500620"/>
    </source>
</evidence>
<evidence type="ECO:0000313" key="2">
    <source>
        <dbReference type="EMBL" id="GAA4250870.1"/>
    </source>
</evidence>